<proteinExistence type="predicted"/>
<comment type="caution">
    <text evidence="1">The sequence shown here is derived from an EMBL/GenBank/DDBJ whole genome shotgun (WGS) entry which is preliminary data.</text>
</comment>
<evidence type="ECO:0000313" key="2">
    <source>
        <dbReference type="Proteomes" id="UP001333110"/>
    </source>
</evidence>
<sequence>MLLEADPNKMEPLIKGLPDPLKLHVIQIQDCQRAALPIQERLTEMLTPGRNQTQSAPAEFPLTWGEIAQELINYSCNMGISRGEQRGGEPDHRLLNIVISSEERQISMNTANVVFTISHVDGIPLKGLWPKDKSMLDEVHLEAPVAVDKSMLQQLNVVLIVPHFIQEEAGELLMNVAGSGLIFTLASFKRVLMHSLPVGQRYTEMNPRQL</sequence>
<evidence type="ECO:0000313" key="1">
    <source>
        <dbReference type="EMBL" id="KAK4819878.1"/>
    </source>
</evidence>
<gene>
    <name evidence="1" type="ORF">QYF61_014546</name>
</gene>
<name>A0AAN7P0W6_MYCAM</name>
<keyword evidence="2" id="KW-1185">Reference proteome</keyword>
<organism evidence="1 2">
    <name type="scientific">Mycteria americana</name>
    <name type="common">Wood stork</name>
    <dbReference type="NCBI Taxonomy" id="33587"/>
    <lineage>
        <taxon>Eukaryota</taxon>
        <taxon>Metazoa</taxon>
        <taxon>Chordata</taxon>
        <taxon>Craniata</taxon>
        <taxon>Vertebrata</taxon>
        <taxon>Euteleostomi</taxon>
        <taxon>Archelosauria</taxon>
        <taxon>Archosauria</taxon>
        <taxon>Dinosauria</taxon>
        <taxon>Saurischia</taxon>
        <taxon>Theropoda</taxon>
        <taxon>Coelurosauria</taxon>
        <taxon>Aves</taxon>
        <taxon>Neognathae</taxon>
        <taxon>Neoaves</taxon>
        <taxon>Aequornithes</taxon>
        <taxon>Ciconiiformes</taxon>
        <taxon>Ciconiidae</taxon>
        <taxon>Mycteria</taxon>
    </lineage>
</organism>
<protein>
    <submittedName>
        <fullName evidence="1">Uncharacterized protein</fullName>
    </submittedName>
</protein>
<accession>A0AAN7P0W6</accession>
<reference evidence="1 2" key="1">
    <citation type="journal article" date="2023" name="J. Hered.">
        <title>Chromosome-level genome of the wood stork (Mycteria americana) provides insight into avian chromosome evolution.</title>
        <authorList>
            <person name="Flamio R. Jr."/>
            <person name="Ramstad K.M."/>
        </authorList>
    </citation>
    <scope>NUCLEOTIDE SEQUENCE [LARGE SCALE GENOMIC DNA]</scope>
    <source>
        <strain evidence="1">JAX WOST 10</strain>
    </source>
</reference>
<dbReference type="AlphaFoldDB" id="A0AAN7P0W6"/>
<dbReference type="EMBL" id="JAUNZN010000006">
    <property type="protein sequence ID" value="KAK4819878.1"/>
    <property type="molecule type" value="Genomic_DNA"/>
</dbReference>
<dbReference type="Proteomes" id="UP001333110">
    <property type="component" value="Unassembled WGS sequence"/>
</dbReference>